<gene>
    <name evidence="4" type="ordered locus">Bsph_1128</name>
</gene>
<dbReference type="Gene3D" id="3.40.605.10">
    <property type="entry name" value="Aldehyde Dehydrogenase, Chain A, domain 1"/>
    <property type="match status" value="1"/>
</dbReference>
<dbReference type="EC" id="1.2.1.88" evidence="4"/>
<evidence type="ECO:0000256" key="2">
    <source>
        <dbReference type="ARBA" id="ARBA00023027"/>
    </source>
</evidence>
<dbReference type="InterPro" id="IPR050485">
    <property type="entry name" value="Proline_metab_enzyme"/>
</dbReference>
<dbReference type="AlphaFoldDB" id="B1HN21"/>
<accession>B1HN21</accession>
<dbReference type="HOGENOM" id="CLU_1426442_0_0_9"/>
<dbReference type="PANTHER" id="PTHR42862">
    <property type="entry name" value="DELTA-1-PYRROLINE-5-CARBOXYLATE DEHYDROGENASE 1, ISOFORM A-RELATED"/>
    <property type="match status" value="1"/>
</dbReference>
<protein>
    <submittedName>
        <fullName evidence="4">1-pyrroline-5-carboxylate dehydrogenase</fullName>
        <ecNumber evidence="4">1.2.1.88</ecNumber>
    </submittedName>
</protein>
<dbReference type="GO" id="GO:0009898">
    <property type="term" value="C:cytoplasmic side of plasma membrane"/>
    <property type="evidence" value="ECO:0007669"/>
    <property type="project" value="TreeGrafter"/>
</dbReference>
<evidence type="ECO:0000256" key="1">
    <source>
        <dbReference type="ARBA" id="ARBA00023002"/>
    </source>
</evidence>
<keyword evidence="1 4" id="KW-0560">Oxidoreductase</keyword>
<dbReference type="KEGG" id="lsp:Bsph_1128"/>
<dbReference type="InterPro" id="IPR016161">
    <property type="entry name" value="Ald_DH/histidinol_DH"/>
</dbReference>
<dbReference type="SUPFAM" id="SSF53720">
    <property type="entry name" value="ALDH-like"/>
    <property type="match status" value="1"/>
</dbReference>
<evidence type="ECO:0000259" key="3">
    <source>
        <dbReference type="Pfam" id="PF00171"/>
    </source>
</evidence>
<dbReference type="InterPro" id="IPR016162">
    <property type="entry name" value="Ald_DH_N"/>
</dbReference>
<dbReference type="InterPro" id="IPR015590">
    <property type="entry name" value="Aldehyde_DH_dom"/>
</dbReference>
<dbReference type="EnsemblBacteria" id="ACA38738">
    <property type="protein sequence ID" value="ACA38738"/>
    <property type="gene ID" value="Bsph_1128"/>
</dbReference>
<proteinExistence type="predicted"/>
<keyword evidence="2" id="KW-0520">NAD</keyword>
<dbReference type="GO" id="GO:0003842">
    <property type="term" value="F:L-glutamate gamma-semialdehyde dehydrogenase activity"/>
    <property type="evidence" value="ECO:0007669"/>
    <property type="project" value="UniProtKB-EC"/>
</dbReference>
<organism evidence="4 5">
    <name type="scientific">Lysinibacillus sphaericus (strain C3-41)</name>
    <dbReference type="NCBI Taxonomy" id="444177"/>
    <lineage>
        <taxon>Bacteria</taxon>
        <taxon>Bacillati</taxon>
        <taxon>Bacillota</taxon>
        <taxon>Bacilli</taxon>
        <taxon>Bacillales</taxon>
        <taxon>Bacillaceae</taxon>
        <taxon>Lysinibacillus</taxon>
    </lineage>
</organism>
<dbReference type="GO" id="GO:0010133">
    <property type="term" value="P:L-proline catabolic process to L-glutamate"/>
    <property type="evidence" value="ECO:0007669"/>
    <property type="project" value="TreeGrafter"/>
</dbReference>
<feature type="domain" description="Aldehyde dehydrogenase" evidence="3">
    <location>
        <begin position="49"/>
        <end position="153"/>
    </location>
</feature>
<dbReference type="Proteomes" id="UP000002164">
    <property type="component" value="Chromosome"/>
</dbReference>
<sequence length="190" mass="21688">MIPYKHEPFTDFSQEANYNAYVEALNKVEGYLGQDYPLIIGGERITTEDKIVSYNPAKKTEVIGRVSKASKDLAEKAMQAADETFKTWKKVDPAIRADVLFKAAAIIRRRKHEFSALLTKEAGKPWAEADADTAEAIDFLEYYGRQMLRIKNVNRRKPSSELSLSVDCYLVRNQALLRALHNEQFGLVQW</sequence>
<name>B1HN21_LYSSC</name>
<evidence type="ECO:0000313" key="4">
    <source>
        <dbReference type="EMBL" id="ACA38738.1"/>
    </source>
</evidence>
<dbReference type="EMBL" id="CP000817">
    <property type="protein sequence ID" value="ACA38738.1"/>
    <property type="molecule type" value="Genomic_DNA"/>
</dbReference>
<dbReference type="Pfam" id="PF00171">
    <property type="entry name" value="Aldedh"/>
    <property type="match status" value="1"/>
</dbReference>
<dbReference type="PANTHER" id="PTHR42862:SF1">
    <property type="entry name" value="DELTA-1-PYRROLINE-5-CARBOXYLATE DEHYDROGENASE 2, ISOFORM A-RELATED"/>
    <property type="match status" value="1"/>
</dbReference>
<evidence type="ECO:0000313" key="5">
    <source>
        <dbReference type="Proteomes" id="UP000002164"/>
    </source>
</evidence>
<reference evidence="4 5" key="1">
    <citation type="journal article" date="2008" name="J. Bacteriol.">
        <title>Complete genome sequence of the mosquitocidal bacterium Bacillus sphaericus C3-41 and comparison with those of closely related Bacillus species.</title>
        <authorList>
            <person name="Hu X."/>
            <person name="Fan W."/>
            <person name="Han B."/>
            <person name="Liu H."/>
            <person name="Zheng D."/>
            <person name="Li Q."/>
            <person name="Dong W."/>
            <person name="Yan J."/>
            <person name="Gao M."/>
            <person name="Berry C."/>
            <person name="Yuan Z."/>
        </authorList>
    </citation>
    <scope>NUCLEOTIDE SEQUENCE [LARGE SCALE GENOMIC DNA]</scope>
    <source>
        <strain evidence="4 5">C3-41</strain>
    </source>
</reference>